<dbReference type="EMBL" id="JAUEPR010000004">
    <property type="protein sequence ID" value="KAK0486091.1"/>
    <property type="molecule type" value="Genomic_DNA"/>
</dbReference>
<gene>
    <name evidence="12" type="ORF">IW261DRAFT_1329455</name>
</gene>
<keyword evidence="4" id="KW-0833">Ubl conjugation pathway</keyword>
<keyword evidence="2" id="KW-0677">Repeat</keyword>
<feature type="compositionally biased region" description="Polar residues" evidence="9">
    <location>
        <begin position="568"/>
        <end position="579"/>
    </location>
</feature>
<dbReference type="InterPro" id="IPR019734">
    <property type="entry name" value="TPR_rpt"/>
</dbReference>
<evidence type="ECO:0000259" key="10">
    <source>
        <dbReference type="Pfam" id="PF04049"/>
    </source>
</evidence>
<keyword evidence="3" id="KW-0498">Mitosis</keyword>
<proteinExistence type="predicted"/>
<feature type="region of interest" description="Disordered" evidence="9">
    <location>
        <begin position="568"/>
        <end position="588"/>
    </location>
</feature>
<evidence type="ECO:0000256" key="6">
    <source>
        <dbReference type="ARBA" id="ARBA00023306"/>
    </source>
</evidence>
<dbReference type="InterPro" id="IPR015671">
    <property type="entry name" value="GSCR1_dom"/>
</dbReference>
<keyword evidence="8" id="KW-0175">Coiled coil</keyword>
<dbReference type="Pfam" id="PF13432">
    <property type="entry name" value="TPR_16"/>
    <property type="match status" value="1"/>
</dbReference>
<protein>
    <recommendedName>
        <fullName evidence="14">GLTSCR protein conserved domain-containing protein</fullName>
    </recommendedName>
</protein>
<dbReference type="GO" id="GO:0031145">
    <property type="term" value="P:anaphase-promoting complex-dependent catabolic process"/>
    <property type="evidence" value="ECO:0007669"/>
    <property type="project" value="TreeGrafter"/>
</dbReference>
<evidence type="ECO:0008006" key="14">
    <source>
        <dbReference type="Google" id="ProtNLM"/>
    </source>
</evidence>
<dbReference type="PROSITE" id="PS50005">
    <property type="entry name" value="TPR"/>
    <property type="match status" value="3"/>
</dbReference>
<feature type="repeat" description="TPR" evidence="7">
    <location>
        <begin position="346"/>
        <end position="379"/>
    </location>
</feature>
<feature type="region of interest" description="Disordered" evidence="9">
    <location>
        <begin position="48"/>
        <end position="84"/>
    </location>
</feature>
<evidence type="ECO:0000259" key="11">
    <source>
        <dbReference type="Pfam" id="PF15249"/>
    </source>
</evidence>
<evidence type="ECO:0000256" key="3">
    <source>
        <dbReference type="ARBA" id="ARBA00022776"/>
    </source>
</evidence>
<dbReference type="PANTHER" id="PTHR12558">
    <property type="entry name" value="CELL DIVISION CYCLE 16,23,27"/>
    <property type="match status" value="1"/>
</dbReference>
<keyword evidence="13" id="KW-1185">Reference proteome</keyword>
<dbReference type="Pfam" id="PF15249">
    <property type="entry name" value="GLTSCR1"/>
    <property type="match status" value="1"/>
</dbReference>
<feature type="domain" description="Cdc23" evidence="10">
    <location>
        <begin position="11"/>
        <end position="145"/>
    </location>
</feature>
<evidence type="ECO:0000256" key="9">
    <source>
        <dbReference type="SAM" id="MobiDB-lite"/>
    </source>
</evidence>
<evidence type="ECO:0000256" key="7">
    <source>
        <dbReference type="PROSITE-ProRule" id="PRU00339"/>
    </source>
</evidence>
<feature type="domain" description="Cdc23" evidence="10">
    <location>
        <begin position="157"/>
        <end position="216"/>
    </location>
</feature>
<feature type="coiled-coil region" evidence="8">
    <location>
        <begin position="741"/>
        <end position="768"/>
    </location>
</feature>
<dbReference type="SUPFAM" id="SSF81901">
    <property type="entry name" value="HCP-like"/>
    <property type="match status" value="1"/>
</dbReference>
<dbReference type="Pfam" id="PF13181">
    <property type="entry name" value="TPR_8"/>
    <property type="match status" value="1"/>
</dbReference>
<evidence type="ECO:0000256" key="8">
    <source>
        <dbReference type="SAM" id="Coils"/>
    </source>
</evidence>
<dbReference type="GO" id="GO:0016567">
    <property type="term" value="P:protein ubiquitination"/>
    <property type="evidence" value="ECO:0007669"/>
    <property type="project" value="TreeGrafter"/>
</dbReference>
<dbReference type="PANTHER" id="PTHR12558:SF10">
    <property type="entry name" value="CELL DIVISION CYCLE PROTEIN 23 HOMOLOG"/>
    <property type="match status" value="1"/>
</dbReference>
<dbReference type="SUPFAM" id="SSF48452">
    <property type="entry name" value="TPR-like"/>
    <property type="match status" value="1"/>
</dbReference>
<dbReference type="GO" id="GO:0051301">
    <property type="term" value="P:cell division"/>
    <property type="evidence" value="ECO:0007669"/>
    <property type="project" value="UniProtKB-KW"/>
</dbReference>
<dbReference type="InterPro" id="IPR011990">
    <property type="entry name" value="TPR-like_helical_dom_sf"/>
</dbReference>
<dbReference type="Proteomes" id="UP001175227">
    <property type="component" value="Unassembled WGS sequence"/>
</dbReference>
<sequence length="944" mass="104769">MANYVDASMAADIRAAVQECSERGLYKAAQWAADLLLTIPEAKRNTRRPAMETTFSTSTPARNNANASTSFMESPAKSPARHPHAASLKSLPAELLRHEAVLEALEEDEIAMAHAWMDTREYTRIAPALRNCRSSKARFLEVYSQTELRELLRLVRETADPWLLFLKGLFLKHLGRREEAAESAILSIAGFLWNWSAWELLRSCISDNEQMFQIKTMSDLQLASDHEMSLAAKLLEPNCFPKNDFLYGLRGCIMYNSHDMGAAVVEFERMLELDPWHIEYVDVYSFALHVNEGTRKLSRLSREYLLLSKDRPEVACFVGNYYSVRSYHIDAIKYFKRAVDLDPTYETALTLMGHEYIEMKNAQAAITAYRQTLDIRRDDHRAWYGLGQAYELLSMHDNALHYFLHATSIVPYDMRMWQAAGHCYEVLGRIRQAIECYKRSLISADPRETIVKLNLARLYYKLGEVMEGVSFHRRIIEISQAEQRDIADYAKSCIEVAAYQMVVPDGDLNLAQEYLSSVAASNSEDTTGKADCRRMSQAFSSPLSFTNTSTKPVQDAYPGVLSSSTQPLLPTAMSSSHAGPSTWRPPAHWNFAQNQAPAKKAAPRKNRTQEETRITAKLAAKVAARLAVDQAAVIHPDVDTPFSDTLDVVKRLLPYHIYQQPPEDLHTLIRGNVGKGKGKATNDDLNREMHETKFALECFKRRKKLKERFRKARLKSARRSAPDDQAVFLAQAVLEGERADTVTLNNELRTARSELDRLEREKRVATNAQRTSYYMATQPVTPATAASRPYYHSYPYAYAQAYGAPVQQSSTSSFSVAPVTPAPAAPAATSPYQLGSAIPVQLPVSSLPALHQLGIVPVAPTSVTNGQAAPPAVLRGSSANGTMLSLEINVSVLQSSQMSGLAVILNSLMSRSSSSGGATAVTAMPVQGTGTTAGGATLSTTGQR</sequence>
<feature type="repeat" description="TPR" evidence="7">
    <location>
        <begin position="312"/>
        <end position="345"/>
    </location>
</feature>
<dbReference type="AlphaFoldDB" id="A0AA39PKV5"/>
<accession>A0AA39PKV5</accession>
<dbReference type="GO" id="GO:0005680">
    <property type="term" value="C:anaphase-promoting complex"/>
    <property type="evidence" value="ECO:0007669"/>
    <property type="project" value="InterPro"/>
</dbReference>
<feature type="repeat" description="TPR" evidence="7">
    <location>
        <begin position="380"/>
        <end position="413"/>
    </location>
</feature>
<reference evidence="12" key="1">
    <citation type="submission" date="2023-06" db="EMBL/GenBank/DDBJ databases">
        <authorList>
            <consortium name="Lawrence Berkeley National Laboratory"/>
            <person name="Ahrendt S."/>
            <person name="Sahu N."/>
            <person name="Indic B."/>
            <person name="Wong-Bajracharya J."/>
            <person name="Merenyi Z."/>
            <person name="Ke H.-M."/>
            <person name="Monk M."/>
            <person name="Kocsube S."/>
            <person name="Drula E."/>
            <person name="Lipzen A."/>
            <person name="Balint B."/>
            <person name="Henrissat B."/>
            <person name="Andreopoulos B."/>
            <person name="Martin F.M."/>
            <person name="Harder C.B."/>
            <person name="Rigling D."/>
            <person name="Ford K.L."/>
            <person name="Foster G.D."/>
            <person name="Pangilinan J."/>
            <person name="Papanicolaou A."/>
            <person name="Barry K."/>
            <person name="LaButti K."/>
            <person name="Viragh M."/>
            <person name="Koriabine M."/>
            <person name="Yan M."/>
            <person name="Riley R."/>
            <person name="Champramary S."/>
            <person name="Plett K.L."/>
            <person name="Tsai I.J."/>
            <person name="Slot J."/>
            <person name="Sipos G."/>
            <person name="Plett J."/>
            <person name="Nagy L.G."/>
            <person name="Grigoriev I.V."/>
        </authorList>
    </citation>
    <scope>NUCLEOTIDE SEQUENCE</scope>
    <source>
        <strain evidence="12">ICMP 16352</strain>
    </source>
</reference>
<keyword evidence="5 7" id="KW-0802">TPR repeat</keyword>
<dbReference type="GO" id="GO:0045842">
    <property type="term" value="P:positive regulation of mitotic metaphase/anaphase transition"/>
    <property type="evidence" value="ECO:0007669"/>
    <property type="project" value="TreeGrafter"/>
</dbReference>
<feature type="domain" description="GLTSCR protein conserved" evidence="11">
    <location>
        <begin position="629"/>
        <end position="742"/>
    </location>
</feature>
<dbReference type="Pfam" id="PF04049">
    <property type="entry name" value="ANAPC8"/>
    <property type="match status" value="2"/>
</dbReference>
<evidence type="ECO:0000313" key="12">
    <source>
        <dbReference type="EMBL" id="KAK0486091.1"/>
    </source>
</evidence>
<dbReference type="InterPro" id="IPR007192">
    <property type="entry name" value="APC8"/>
</dbReference>
<evidence type="ECO:0000256" key="4">
    <source>
        <dbReference type="ARBA" id="ARBA00022786"/>
    </source>
</evidence>
<evidence type="ECO:0000313" key="13">
    <source>
        <dbReference type="Proteomes" id="UP001175227"/>
    </source>
</evidence>
<evidence type="ECO:0000256" key="5">
    <source>
        <dbReference type="ARBA" id="ARBA00022803"/>
    </source>
</evidence>
<organism evidence="12 13">
    <name type="scientific">Armillaria novae-zelandiae</name>
    <dbReference type="NCBI Taxonomy" id="153914"/>
    <lineage>
        <taxon>Eukaryota</taxon>
        <taxon>Fungi</taxon>
        <taxon>Dikarya</taxon>
        <taxon>Basidiomycota</taxon>
        <taxon>Agaricomycotina</taxon>
        <taxon>Agaricomycetes</taxon>
        <taxon>Agaricomycetidae</taxon>
        <taxon>Agaricales</taxon>
        <taxon>Marasmiineae</taxon>
        <taxon>Physalacriaceae</taxon>
        <taxon>Armillaria</taxon>
    </lineage>
</organism>
<name>A0AA39PKV5_9AGAR</name>
<dbReference type="SMART" id="SM00028">
    <property type="entry name" value="TPR"/>
    <property type="match status" value="5"/>
</dbReference>
<keyword evidence="6" id="KW-0131">Cell cycle</keyword>
<keyword evidence="1" id="KW-0132">Cell division</keyword>
<comment type="caution">
    <text evidence="12">The sequence shown here is derived from an EMBL/GenBank/DDBJ whole genome shotgun (WGS) entry which is preliminary data.</text>
</comment>
<evidence type="ECO:0000256" key="1">
    <source>
        <dbReference type="ARBA" id="ARBA00022618"/>
    </source>
</evidence>
<feature type="compositionally biased region" description="Polar residues" evidence="9">
    <location>
        <begin position="53"/>
        <end position="72"/>
    </location>
</feature>
<evidence type="ECO:0000256" key="2">
    <source>
        <dbReference type="ARBA" id="ARBA00022737"/>
    </source>
</evidence>
<dbReference type="Gene3D" id="1.25.40.10">
    <property type="entry name" value="Tetratricopeptide repeat domain"/>
    <property type="match status" value="3"/>
</dbReference>